<evidence type="ECO:0000313" key="12">
    <source>
        <dbReference type="Proteomes" id="UP000433483"/>
    </source>
</evidence>
<evidence type="ECO:0000313" key="1">
    <source>
        <dbReference type="EMBL" id="KAE8925377.1"/>
    </source>
</evidence>
<evidence type="ECO:0000313" key="16">
    <source>
        <dbReference type="Proteomes" id="UP000441208"/>
    </source>
</evidence>
<protein>
    <recommendedName>
        <fullName evidence="21">Reverse transcriptase Ty1/copia-type domain-containing protein</fullName>
    </recommendedName>
</protein>
<dbReference type="EMBL" id="QXGB01003255">
    <property type="protein sequence ID" value="KAE9171817.1"/>
    <property type="molecule type" value="Genomic_DNA"/>
</dbReference>
<dbReference type="Proteomes" id="UP000486351">
    <property type="component" value="Unassembled WGS sequence"/>
</dbReference>
<evidence type="ECO:0000313" key="11">
    <source>
        <dbReference type="Proteomes" id="UP000429523"/>
    </source>
</evidence>
<dbReference type="EMBL" id="QXGC01000883">
    <property type="protein sequence ID" value="KAE9217728.1"/>
    <property type="molecule type" value="Genomic_DNA"/>
</dbReference>
<evidence type="ECO:0000313" key="10">
    <source>
        <dbReference type="EMBL" id="KAE9319705.1"/>
    </source>
</evidence>
<dbReference type="Proteomes" id="UP000433483">
    <property type="component" value="Unassembled WGS sequence"/>
</dbReference>
<dbReference type="EMBL" id="QXFW01001095">
    <property type="protein sequence ID" value="KAE8996641.1"/>
    <property type="molecule type" value="Genomic_DNA"/>
</dbReference>
<evidence type="ECO:0000313" key="14">
    <source>
        <dbReference type="Proteomes" id="UP000440367"/>
    </source>
</evidence>
<dbReference type="Proteomes" id="UP000440367">
    <property type="component" value="Unassembled WGS sequence"/>
</dbReference>
<dbReference type="EMBL" id="QXFX01002091">
    <property type="protein sequence ID" value="KAE9080834.1"/>
    <property type="molecule type" value="Genomic_DNA"/>
</dbReference>
<dbReference type="EMBL" id="QXGF01002278">
    <property type="protein sequence ID" value="KAE8925377.1"/>
    <property type="molecule type" value="Genomic_DNA"/>
</dbReference>
<dbReference type="Proteomes" id="UP000476176">
    <property type="component" value="Unassembled WGS sequence"/>
</dbReference>
<dbReference type="CDD" id="cd09272">
    <property type="entry name" value="RNase_HI_RT_Ty1"/>
    <property type="match status" value="1"/>
</dbReference>
<evidence type="ECO:0008006" key="21">
    <source>
        <dbReference type="Google" id="ProtNLM"/>
    </source>
</evidence>
<name>A0A6A3UWN9_9STRA</name>
<evidence type="ECO:0000313" key="15">
    <source>
        <dbReference type="Proteomes" id="UP000440732"/>
    </source>
</evidence>
<sequence>MEAEFVAAVHAAQELMGLCELFRELGIPISEPMVMHMDNQAAVKQVQNETSSGKAKHIDVKYKFTKDLAAKGIIAPTYVPTGEMAADLLTKSFAAPKLRELCTLCGLDIRVTSTQGHGAASDGTPP</sequence>
<evidence type="ECO:0000313" key="5">
    <source>
        <dbReference type="EMBL" id="KAE9155928.1"/>
    </source>
</evidence>
<dbReference type="EMBL" id="QXGD01002637">
    <property type="protein sequence ID" value="KAE9186045.1"/>
    <property type="molecule type" value="Genomic_DNA"/>
</dbReference>
<keyword evidence="12" id="KW-1185">Reference proteome</keyword>
<evidence type="ECO:0000313" key="2">
    <source>
        <dbReference type="EMBL" id="KAE8996641.1"/>
    </source>
</evidence>
<evidence type="ECO:0000313" key="7">
    <source>
        <dbReference type="EMBL" id="KAE9186045.1"/>
    </source>
</evidence>
<evidence type="ECO:0000313" key="18">
    <source>
        <dbReference type="Proteomes" id="UP000476176"/>
    </source>
</evidence>
<evidence type="ECO:0000313" key="20">
    <source>
        <dbReference type="Proteomes" id="UP000488956"/>
    </source>
</evidence>
<proteinExistence type="predicted"/>
<evidence type="ECO:0000313" key="4">
    <source>
        <dbReference type="EMBL" id="KAE9080834.1"/>
    </source>
</evidence>
<dbReference type="OrthoDB" id="166455at2759"/>
<reference evidence="11 12" key="1">
    <citation type="submission" date="2018-08" db="EMBL/GenBank/DDBJ databases">
        <title>Genomic investigation of the strawberry pathogen Phytophthora fragariae indicates pathogenicity is determined by transcriptional variation in three key races.</title>
        <authorList>
            <person name="Adams T.M."/>
            <person name="Armitage A.D."/>
            <person name="Sobczyk M.K."/>
            <person name="Bates H.J."/>
            <person name="Dunwell J.M."/>
            <person name="Nellist C.F."/>
            <person name="Harrison R.J."/>
        </authorList>
    </citation>
    <scope>NUCLEOTIDE SEQUENCE [LARGE SCALE GENOMIC DNA]</scope>
    <source>
        <strain evidence="9 13">A4</strain>
        <strain evidence="7 14">BC-1</strain>
        <strain evidence="8 18">BC-23</strain>
        <strain evidence="6 12">NOV-27</strain>
        <strain evidence="5 15">NOV-5</strain>
        <strain evidence="3 16">NOV-71</strain>
        <strain evidence="10 19">NOV-77</strain>
        <strain evidence="1 11">NOV-9</strain>
        <strain evidence="4 20">ONT-3</strain>
        <strain evidence="2 17">SCRP245</strain>
    </source>
</reference>
<dbReference type="Proteomes" id="UP000488956">
    <property type="component" value="Unassembled WGS sequence"/>
</dbReference>
<dbReference type="Proteomes" id="UP000460718">
    <property type="component" value="Unassembled WGS sequence"/>
</dbReference>
<evidence type="ECO:0000313" key="17">
    <source>
        <dbReference type="Proteomes" id="UP000460718"/>
    </source>
</evidence>
<gene>
    <name evidence="9" type="ORF">PF001_g14092</name>
    <name evidence="7" type="ORF">PF002_g25992</name>
    <name evidence="8" type="ORF">PF004_g14074</name>
    <name evidence="6" type="ORF">PF005_g26984</name>
    <name evidence="5" type="ORF">PF006_g181</name>
    <name evidence="3" type="ORF">PF007_g22996</name>
    <name evidence="10" type="ORF">PF008_g18205</name>
    <name evidence="1" type="ORF">PF009_g24412</name>
    <name evidence="4" type="ORF">PF010_g22234</name>
    <name evidence="2" type="ORF">PF011_g15820</name>
</gene>
<dbReference type="Proteomes" id="UP000437068">
    <property type="component" value="Unassembled WGS sequence"/>
</dbReference>
<evidence type="ECO:0000313" key="19">
    <source>
        <dbReference type="Proteomes" id="UP000486351"/>
    </source>
</evidence>
<dbReference type="EMBL" id="QXFZ01002117">
    <property type="protein sequence ID" value="KAE9080577.1"/>
    <property type="molecule type" value="Genomic_DNA"/>
</dbReference>
<dbReference type="EMBL" id="QXFY01001367">
    <property type="protein sequence ID" value="KAE9319705.1"/>
    <property type="molecule type" value="Genomic_DNA"/>
</dbReference>
<comment type="caution">
    <text evidence="5">The sequence shown here is derived from an EMBL/GenBank/DDBJ whole genome shotgun (WGS) entry which is preliminary data.</text>
</comment>
<accession>A0A6A3UWN9</accession>
<evidence type="ECO:0000313" key="6">
    <source>
        <dbReference type="EMBL" id="KAE9171817.1"/>
    </source>
</evidence>
<dbReference type="EMBL" id="QXGE01000861">
    <property type="protein sequence ID" value="KAE9302228.1"/>
    <property type="molecule type" value="Genomic_DNA"/>
</dbReference>
<dbReference type="EMBL" id="QXGA01000003">
    <property type="protein sequence ID" value="KAE9155928.1"/>
    <property type="molecule type" value="Genomic_DNA"/>
</dbReference>
<evidence type="ECO:0000313" key="13">
    <source>
        <dbReference type="Proteomes" id="UP000437068"/>
    </source>
</evidence>
<dbReference type="AlphaFoldDB" id="A0A6A3UWN9"/>
<evidence type="ECO:0000313" key="9">
    <source>
        <dbReference type="EMBL" id="KAE9302228.1"/>
    </source>
</evidence>
<dbReference type="Proteomes" id="UP000429523">
    <property type="component" value="Unassembled WGS sequence"/>
</dbReference>
<dbReference type="Proteomes" id="UP000441208">
    <property type="component" value="Unassembled WGS sequence"/>
</dbReference>
<organism evidence="5 15">
    <name type="scientific">Phytophthora fragariae</name>
    <dbReference type="NCBI Taxonomy" id="53985"/>
    <lineage>
        <taxon>Eukaryota</taxon>
        <taxon>Sar</taxon>
        <taxon>Stramenopiles</taxon>
        <taxon>Oomycota</taxon>
        <taxon>Peronosporomycetes</taxon>
        <taxon>Peronosporales</taxon>
        <taxon>Peronosporaceae</taxon>
        <taxon>Phytophthora</taxon>
    </lineage>
</organism>
<evidence type="ECO:0000313" key="8">
    <source>
        <dbReference type="EMBL" id="KAE9217728.1"/>
    </source>
</evidence>
<dbReference type="Proteomes" id="UP000440732">
    <property type="component" value="Unassembled WGS sequence"/>
</dbReference>
<evidence type="ECO:0000313" key="3">
    <source>
        <dbReference type="EMBL" id="KAE9080577.1"/>
    </source>
</evidence>